<evidence type="ECO:0000313" key="3">
    <source>
        <dbReference type="Proteomes" id="UP000315914"/>
    </source>
</evidence>
<name>A0A560JDA2_9BRAD</name>
<proteinExistence type="predicted"/>
<dbReference type="Proteomes" id="UP000315914">
    <property type="component" value="Unassembled WGS sequence"/>
</dbReference>
<evidence type="ECO:0000313" key="2">
    <source>
        <dbReference type="EMBL" id="TWB83627.1"/>
    </source>
</evidence>
<organism evidence="2 3">
    <name type="scientific">Bradyrhizobium sacchari</name>
    <dbReference type="NCBI Taxonomy" id="1399419"/>
    <lineage>
        <taxon>Bacteria</taxon>
        <taxon>Pseudomonadati</taxon>
        <taxon>Pseudomonadota</taxon>
        <taxon>Alphaproteobacteria</taxon>
        <taxon>Hyphomicrobiales</taxon>
        <taxon>Nitrobacteraceae</taxon>
        <taxon>Bradyrhizobium</taxon>
    </lineage>
</organism>
<accession>A0A560JDA2</accession>
<comment type="caution">
    <text evidence="2">The sequence shown here is derived from an EMBL/GenBank/DDBJ whole genome shotgun (WGS) entry which is preliminary data.</text>
</comment>
<keyword evidence="3" id="KW-1185">Reference proteome</keyword>
<dbReference type="EMBL" id="VITW01000001">
    <property type="protein sequence ID" value="TWB83627.1"/>
    <property type="molecule type" value="Genomic_DNA"/>
</dbReference>
<gene>
    <name evidence="2" type="ORF">FBZ95_10162</name>
</gene>
<evidence type="ECO:0000256" key="1">
    <source>
        <dbReference type="SAM" id="MobiDB-lite"/>
    </source>
</evidence>
<feature type="region of interest" description="Disordered" evidence="1">
    <location>
        <begin position="68"/>
        <end position="87"/>
    </location>
</feature>
<dbReference type="AlphaFoldDB" id="A0A560JDA2"/>
<reference evidence="2 3" key="1">
    <citation type="submission" date="2019-06" db="EMBL/GenBank/DDBJ databases">
        <title>Genomic Encyclopedia of Type Strains, Phase IV (KMG-V): Genome sequencing to study the core and pangenomes of soil and plant-associated prokaryotes.</title>
        <authorList>
            <person name="Whitman W."/>
        </authorList>
    </citation>
    <scope>NUCLEOTIDE SEQUENCE [LARGE SCALE GENOMIC DNA]</scope>
    <source>
        <strain evidence="2 3">BR 10556</strain>
    </source>
</reference>
<protein>
    <submittedName>
        <fullName evidence="2">Uncharacterized protein</fullName>
    </submittedName>
</protein>
<sequence length="87" mass="9431">MVGMAEGSNRAVRGFWQVCLRKSGTESQRECVAERQRFDFLLPKREVYRLKNDVSVDPADAVSGLAGAGCGGGAGAGSSRFDERFEE</sequence>